<reference evidence="6" key="1">
    <citation type="submission" date="2020-02" db="EMBL/GenBank/DDBJ databases">
        <authorList>
            <person name="Meier V. D."/>
        </authorList>
    </citation>
    <scope>NUCLEOTIDE SEQUENCE</scope>
    <source>
        <strain evidence="6">AVDCRST_MAG69</strain>
    </source>
</reference>
<evidence type="ECO:0000313" key="6">
    <source>
        <dbReference type="EMBL" id="CAA9490768.1"/>
    </source>
</evidence>
<dbReference type="GO" id="GO:0016020">
    <property type="term" value="C:membrane"/>
    <property type="evidence" value="ECO:0007669"/>
    <property type="project" value="UniProtKB-SubCell"/>
</dbReference>
<sequence>MRPSFVLRAGACGALAAGVAAPLARRRLSLPAPVVLAAAAGAPVCLRVLVPSSRARDVGVVLLQMWAYLAAYEMPNDDPERLEQRVLVDYPVRIDRVLGFGVPPTLRLQRRFGRPDRIATAEKVLVWSHWLWFAVPHGSAAYVLVRDRAAFPRAAALIYGTFDVGLLGYWALPTAPPWYAARAGRLGAEGDPPLRRMMVEYGEGFWRNRWERMYGALAGNPLAAMPSLHFATSVSAAHALAEQGRVPGALGWTYAGTLGVALVYLGEHYVVDLLAGLALAEGIRAAEPAVSRRMRPVLRALRRLEETMRR</sequence>
<comment type="subcellular location">
    <subcellularLocation>
        <location evidence="1">Membrane</location>
        <topology evidence="1">Multi-pass membrane protein</topology>
    </subcellularLocation>
</comment>
<feature type="domain" description="Inositolphosphotransferase Aur1/Ipt1" evidence="5">
    <location>
        <begin position="128"/>
        <end position="281"/>
    </location>
</feature>
<dbReference type="Pfam" id="PF14378">
    <property type="entry name" value="PAP2_3"/>
    <property type="match status" value="1"/>
</dbReference>
<dbReference type="InterPro" id="IPR026841">
    <property type="entry name" value="Aur1/Ipt1"/>
</dbReference>
<dbReference type="InterPro" id="IPR052185">
    <property type="entry name" value="IPC_Synthase-Related"/>
</dbReference>
<evidence type="ECO:0000256" key="4">
    <source>
        <dbReference type="ARBA" id="ARBA00023136"/>
    </source>
</evidence>
<dbReference type="AlphaFoldDB" id="A0A6J4SG04"/>
<dbReference type="CDD" id="cd03386">
    <property type="entry name" value="PAP2_Aur1_like"/>
    <property type="match status" value="1"/>
</dbReference>
<keyword evidence="4" id="KW-0472">Membrane</keyword>
<gene>
    <name evidence="6" type="ORF">AVDCRST_MAG69-1334</name>
</gene>
<dbReference type="Gene3D" id="1.20.144.10">
    <property type="entry name" value="Phosphatidic acid phosphatase type 2/haloperoxidase"/>
    <property type="match status" value="1"/>
</dbReference>
<dbReference type="PANTHER" id="PTHR31310:SF7">
    <property type="entry name" value="PA-PHOSPHATASE RELATED-FAMILY PROTEIN DDB_G0268928"/>
    <property type="match status" value="1"/>
</dbReference>
<dbReference type="SUPFAM" id="SSF48317">
    <property type="entry name" value="Acid phosphatase/Vanadium-dependent haloperoxidase"/>
    <property type="match status" value="1"/>
</dbReference>
<accession>A0A6J4SG04</accession>
<evidence type="ECO:0000256" key="1">
    <source>
        <dbReference type="ARBA" id="ARBA00004141"/>
    </source>
</evidence>
<name>A0A6J4SG04_9ACTN</name>
<protein>
    <submittedName>
        <fullName evidence="6">Phosphoesterase, PA-phosphatase related</fullName>
    </submittedName>
</protein>
<keyword evidence="3" id="KW-1133">Transmembrane helix</keyword>
<evidence type="ECO:0000256" key="2">
    <source>
        <dbReference type="ARBA" id="ARBA00022692"/>
    </source>
</evidence>
<evidence type="ECO:0000259" key="5">
    <source>
        <dbReference type="Pfam" id="PF14378"/>
    </source>
</evidence>
<keyword evidence="2" id="KW-0812">Transmembrane</keyword>
<dbReference type="EMBL" id="CADCVP010000142">
    <property type="protein sequence ID" value="CAA9490768.1"/>
    <property type="molecule type" value="Genomic_DNA"/>
</dbReference>
<organism evidence="6">
    <name type="scientific">uncultured Solirubrobacteraceae bacterium</name>
    <dbReference type="NCBI Taxonomy" id="1162706"/>
    <lineage>
        <taxon>Bacteria</taxon>
        <taxon>Bacillati</taxon>
        <taxon>Actinomycetota</taxon>
        <taxon>Thermoleophilia</taxon>
        <taxon>Solirubrobacterales</taxon>
        <taxon>Solirubrobacteraceae</taxon>
        <taxon>environmental samples</taxon>
    </lineage>
</organism>
<dbReference type="InterPro" id="IPR036938">
    <property type="entry name" value="PAP2/HPO_sf"/>
</dbReference>
<evidence type="ECO:0000256" key="3">
    <source>
        <dbReference type="ARBA" id="ARBA00022989"/>
    </source>
</evidence>
<dbReference type="PANTHER" id="PTHR31310">
    <property type="match status" value="1"/>
</dbReference>
<proteinExistence type="predicted"/>